<dbReference type="EMBL" id="AP022614">
    <property type="protein sequence ID" value="BBZ44594.1"/>
    <property type="molecule type" value="Genomic_DNA"/>
</dbReference>
<dbReference type="PANTHER" id="PTHR19271:SF16">
    <property type="entry name" value="CYTOCHROME B"/>
    <property type="match status" value="1"/>
</dbReference>
<evidence type="ECO:0000256" key="9">
    <source>
        <dbReference type="ARBA" id="ARBA00022692"/>
    </source>
</evidence>
<protein>
    <recommendedName>
        <fullName evidence="4">Cytochrome bc1 complex cytochrome b subunit</fullName>
        <ecNumber evidence="3">7.1.1.8</ecNumber>
    </recommendedName>
    <alternativeName>
        <fullName evidence="17">Cytochrome bc1 reductase complex subunit QcrB</fullName>
    </alternativeName>
    <alternativeName>
        <fullName evidence="20">Ubiquinol--cytochrome c reductase cytochrome b subunit</fullName>
    </alternativeName>
</protein>
<keyword evidence="8" id="KW-0679">Respiratory chain</keyword>
<feature type="region of interest" description="Disordered" evidence="21">
    <location>
        <begin position="574"/>
        <end position="597"/>
    </location>
</feature>
<evidence type="ECO:0000256" key="3">
    <source>
        <dbReference type="ARBA" id="ARBA00012951"/>
    </source>
</evidence>
<name>A0A7I7YUC2_9MYCO</name>
<dbReference type="GO" id="GO:0046872">
    <property type="term" value="F:metal ion binding"/>
    <property type="evidence" value="ECO:0007669"/>
    <property type="project" value="UniProtKB-KW"/>
</dbReference>
<evidence type="ECO:0000256" key="7">
    <source>
        <dbReference type="ARBA" id="ARBA00022617"/>
    </source>
</evidence>
<dbReference type="InterPro" id="IPR016174">
    <property type="entry name" value="Di-haem_cyt_TM"/>
</dbReference>
<keyword evidence="6" id="KW-1003">Cell membrane</keyword>
<keyword evidence="5" id="KW-0813">Transport</keyword>
<evidence type="ECO:0000256" key="13">
    <source>
        <dbReference type="ARBA" id="ARBA00022989"/>
    </source>
</evidence>
<feature type="transmembrane region" description="Helical" evidence="22">
    <location>
        <begin position="416"/>
        <end position="435"/>
    </location>
</feature>
<feature type="domain" description="Cytochrome b/b6 N-terminal region profile" evidence="23">
    <location>
        <begin position="58"/>
        <end position="285"/>
    </location>
</feature>
<feature type="transmembrane region" description="Helical" evidence="22">
    <location>
        <begin position="84"/>
        <end position="110"/>
    </location>
</feature>
<evidence type="ECO:0000313" key="24">
    <source>
        <dbReference type="EMBL" id="BBZ44594.1"/>
    </source>
</evidence>
<dbReference type="InterPro" id="IPR027387">
    <property type="entry name" value="Cytb/b6-like_sf"/>
</dbReference>
<evidence type="ECO:0000259" key="23">
    <source>
        <dbReference type="PROSITE" id="PS51002"/>
    </source>
</evidence>
<keyword evidence="7" id="KW-0349">Heme</keyword>
<comment type="function">
    <text evidence="18">Cytochrome b subunit of the cytochrome bc1 complex, an essential component of the respiratory electron transport chain required for ATP synthesis. The bc1 complex catalyzes the oxidation of ubiquinol and the reduction of cytochrome c in the respiratory chain. The bc1 complex operates through a Q-cycle mechanism that couples electron transfer to generation of the proton gradient that drives ATP synthesis. The cytochrome b subunit contains two ubiquinol reactive sites: the oxidation (QP) site and the reduction (QN) site.</text>
</comment>
<evidence type="ECO:0000256" key="8">
    <source>
        <dbReference type="ARBA" id="ARBA00022660"/>
    </source>
</evidence>
<feature type="transmembrane region" description="Helical" evidence="22">
    <location>
        <begin position="219"/>
        <end position="241"/>
    </location>
</feature>
<dbReference type="PROSITE" id="PS51002">
    <property type="entry name" value="CYTB_NTER"/>
    <property type="match status" value="1"/>
</dbReference>
<keyword evidence="25" id="KW-1185">Reference proteome</keyword>
<comment type="catalytic activity">
    <reaction evidence="16">
        <text>a quinol + 2 Fe(III)-[cytochrome c](out) = a quinone + 2 Fe(II)-[cytochrome c](out) + 2 H(+)(out)</text>
        <dbReference type="Rhea" id="RHEA:11484"/>
        <dbReference type="Rhea" id="RHEA-COMP:10350"/>
        <dbReference type="Rhea" id="RHEA-COMP:14399"/>
        <dbReference type="ChEBI" id="CHEBI:15378"/>
        <dbReference type="ChEBI" id="CHEBI:24646"/>
        <dbReference type="ChEBI" id="CHEBI:29033"/>
        <dbReference type="ChEBI" id="CHEBI:29034"/>
        <dbReference type="ChEBI" id="CHEBI:132124"/>
        <dbReference type="EC" id="7.1.1.8"/>
    </reaction>
</comment>
<accession>A0A7I7YUC2</accession>
<evidence type="ECO:0000256" key="5">
    <source>
        <dbReference type="ARBA" id="ARBA00022448"/>
    </source>
</evidence>
<keyword evidence="9 22" id="KW-0812">Transmembrane</keyword>
<comment type="subunit">
    <text evidence="19">The cytochrome bc1 complex is composed of a cytochrome b (QcrB), the Rieske iron-sulfur protein (QcrA) and a diheme cytochrome c (QcrC) subunit.</text>
</comment>
<evidence type="ECO:0000256" key="18">
    <source>
        <dbReference type="ARBA" id="ARBA00058929"/>
    </source>
</evidence>
<evidence type="ECO:0000256" key="19">
    <source>
        <dbReference type="ARBA" id="ARBA00063033"/>
    </source>
</evidence>
<dbReference type="AlphaFoldDB" id="A0A7I7YUC2"/>
<evidence type="ECO:0000256" key="6">
    <source>
        <dbReference type="ARBA" id="ARBA00022475"/>
    </source>
</evidence>
<organism evidence="24 25">
    <name type="scientific">Mycobacterium parmense</name>
    <dbReference type="NCBI Taxonomy" id="185642"/>
    <lineage>
        <taxon>Bacteria</taxon>
        <taxon>Bacillati</taxon>
        <taxon>Actinomycetota</taxon>
        <taxon>Actinomycetes</taxon>
        <taxon>Mycobacteriales</taxon>
        <taxon>Mycobacteriaceae</taxon>
        <taxon>Mycobacterium</taxon>
        <taxon>Mycobacterium simiae complex</taxon>
    </lineage>
</organism>
<evidence type="ECO:0000256" key="17">
    <source>
        <dbReference type="ARBA" id="ARBA00029568"/>
    </source>
</evidence>
<keyword evidence="15 22" id="KW-0472">Membrane</keyword>
<evidence type="ECO:0000256" key="16">
    <source>
        <dbReference type="ARBA" id="ARBA00029351"/>
    </source>
</evidence>
<dbReference type="Pfam" id="PF13631">
    <property type="entry name" value="Cytochrom_B_N_2"/>
    <property type="match status" value="1"/>
</dbReference>
<sequence>MYCLFYPVRPAVSRPLLAATVPRALVVPRADRRSRLDPHRRGKQMSSRIDMGSVLAHQAAATDTRYHPAAAVRRQLNKVFPTHWSFLLGEIAMYSFIVLLITGVYLTLFFDPSMTEVTYNGVYQPLRGVEMSKAYASALDISFEVRGGLFVRQVHHWAALLFAAAIMVHMARVFFTGAFRRPREANWVIGSLLLILAMFEGFFGYSLPDDLLSGTGLRAAFSSITLGIPVIGTWLHWALFGGDFPGDVIIPRLYAIHILLFPGIMLALIGLHLAMVWFQKHTQFPGPGRTEHNVVGVRVMPVFAVKSGGFFAAVVGLLGLMGGLLQINPIWNLGPYKPSQVSAGSQPDFYLMWTDGLVRLWPAWEFYFWHHTIPAAVAVAVLMGVILGALVVYPFLERRFTGDRAHHNLLQRPRDAPVRTGIGTMAIAFYIVLTFSSFNDIIAYQFDISLNAMTWIGRIGMVVLPPIVYFVTYRWCVSLQRSDRAVLEHGVETGIIRRLPHGAYIEVHQPLGPVDEGGHPIPLQYQGAPIPKRLNKLGMGGRPGSGSFLFADPPAEAGALLRATHAGEQRALTALRERQNGNATNGNGRASREADEG</sequence>
<feature type="transmembrane region" description="Helical" evidence="22">
    <location>
        <begin position="253"/>
        <end position="278"/>
    </location>
</feature>
<evidence type="ECO:0000256" key="1">
    <source>
        <dbReference type="ARBA" id="ARBA00001971"/>
    </source>
</evidence>
<evidence type="ECO:0000256" key="20">
    <source>
        <dbReference type="ARBA" id="ARBA00075005"/>
    </source>
</evidence>
<proteinExistence type="predicted"/>
<evidence type="ECO:0000256" key="14">
    <source>
        <dbReference type="ARBA" id="ARBA00023004"/>
    </source>
</evidence>
<dbReference type="GO" id="GO:0005886">
    <property type="term" value="C:plasma membrane"/>
    <property type="evidence" value="ECO:0007669"/>
    <property type="project" value="UniProtKB-SubCell"/>
</dbReference>
<evidence type="ECO:0000256" key="4">
    <source>
        <dbReference type="ARBA" id="ARBA00016116"/>
    </source>
</evidence>
<feature type="transmembrane region" description="Helical" evidence="22">
    <location>
        <begin position="187"/>
        <end position="207"/>
    </location>
</feature>
<comment type="subcellular location">
    <subcellularLocation>
        <location evidence="2">Cell membrane</location>
        <topology evidence="2">Multi-pass membrane protein</topology>
    </subcellularLocation>
</comment>
<comment type="cofactor">
    <cofactor evidence="1">
        <name>heme</name>
        <dbReference type="ChEBI" id="CHEBI:30413"/>
    </cofactor>
</comment>
<evidence type="ECO:0000256" key="11">
    <source>
        <dbReference type="ARBA" id="ARBA00022967"/>
    </source>
</evidence>
<dbReference type="SUPFAM" id="SSF81342">
    <property type="entry name" value="Transmembrane di-heme cytochromes"/>
    <property type="match status" value="1"/>
</dbReference>
<keyword evidence="11" id="KW-1278">Translocase</keyword>
<keyword evidence="10" id="KW-0479">Metal-binding</keyword>
<dbReference type="GO" id="GO:0022904">
    <property type="term" value="P:respiratory electron transport chain"/>
    <property type="evidence" value="ECO:0007669"/>
    <property type="project" value="InterPro"/>
</dbReference>
<evidence type="ECO:0000313" key="25">
    <source>
        <dbReference type="Proteomes" id="UP000467105"/>
    </source>
</evidence>
<evidence type="ECO:0000256" key="15">
    <source>
        <dbReference type="ARBA" id="ARBA00023136"/>
    </source>
</evidence>
<dbReference type="Proteomes" id="UP000467105">
    <property type="component" value="Chromosome"/>
</dbReference>
<gene>
    <name evidence="24" type="primary">qcrB_2</name>
    <name evidence="24" type="ORF">MPRM_18750</name>
</gene>
<dbReference type="GO" id="GO:0016491">
    <property type="term" value="F:oxidoreductase activity"/>
    <property type="evidence" value="ECO:0007669"/>
    <property type="project" value="InterPro"/>
</dbReference>
<reference evidence="24 25" key="1">
    <citation type="journal article" date="2019" name="Emerg. Microbes Infect.">
        <title>Comprehensive subspecies identification of 175 nontuberculous mycobacteria species based on 7547 genomic profiles.</title>
        <authorList>
            <person name="Matsumoto Y."/>
            <person name="Kinjo T."/>
            <person name="Motooka D."/>
            <person name="Nabeya D."/>
            <person name="Jung N."/>
            <person name="Uechi K."/>
            <person name="Horii T."/>
            <person name="Iida T."/>
            <person name="Fujita J."/>
            <person name="Nakamura S."/>
        </authorList>
    </citation>
    <scope>NUCLEOTIDE SEQUENCE [LARGE SCALE GENOMIC DNA]</scope>
    <source>
        <strain evidence="24 25">JCM 14742</strain>
    </source>
</reference>
<evidence type="ECO:0000256" key="21">
    <source>
        <dbReference type="SAM" id="MobiDB-lite"/>
    </source>
</evidence>
<keyword evidence="14" id="KW-0408">Iron</keyword>
<keyword evidence="13 22" id="KW-1133">Transmembrane helix</keyword>
<evidence type="ECO:0000256" key="10">
    <source>
        <dbReference type="ARBA" id="ARBA00022723"/>
    </source>
</evidence>
<dbReference type="FunFam" id="1.20.810.10:FF:000007">
    <property type="entry name" value="Ubiquinol-cytochrome C reductase B subunit"/>
    <property type="match status" value="1"/>
</dbReference>
<dbReference type="EC" id="7.1.1.8" evidence="3"/>
<dbReference type="GO" id="GO:0008121">
    <property type="term" value="F:quinol-cytochrome-c reductase activity"/>
    <property type="evidence" value="ECO:0007669"/>
    <property type="project" value="UniProtKB-EC"/>
</dbReference>
<evidence type="ECO:0000256" key="22">
    <source>
        <dbReference type="SAM" id="Phobius"/>
    </source>
</evidence>
<dbReference type="PANTHER" id="PTHR19271">
    <property type="entry name" value="CYTOCHROME B"/>
    <property type="match status" value="1"/>
</dbReference>
<dbReference type="InterPro" id="IPR005797">
    <property type="entry name" value="Cyt_b/b6_N"/>
</dbReference>
<keyword evidence="12" id="KW-0249">Electron transport</keyword>
<dbReference type="Gene3D" id="1.20.810.10">
    <property type="entry name" value="Cytochrome Bc1 Complex, Chain C"/>
    <property type="match status" value="1"/>
</dbReference>
<evidence type="ECO:0000256" key="12">
    <source>
        <dbReference type="ARBA" id="ARBA00022982"/>
    </source>
</evidence>
<feature type="transmembrane region" description="Helical" evidence="22">
    <location>
        <begin position="154"/>
        <end position="175"/>
    </location>
</feature>
<evidence type="ECO:0000256" key="2">
    <source>
        <dbReference type="ARBA" id="ARBA00004651"/>
    </source>
</evidence>
<feature type="transmembrane region" description="Helical" evidence="22">
    <location>
        <begin position="375"/>
        <end position="396"/>
    </location>
</feature>
<feature type="transmembrane region" description="Helical" evidence="22">
    <location>
        <begin position="455"/>
        <end position="476"/>
    </location>
</feature>
<feature type="transmembrane region" description="Helical" evidence="22">
    <location>
        <begin position="308"/>
        <end position="328"/>
    </location>
</feature>